<sequence>MLKWLANKKIAIDIDDVLSLTVRSFLEFLKECHEIDMHYDEFTNYRAHELDAFRSKNIDEDGVYSLWIDFSSSHIGKQMEIIEWSSDGLRRLLQEWYELTLITARNESLRDYTQNWLNLRFPDIDFSWIHFTGGLKWAHIKKSVICKQHWIGLMIEDNAENVIELAENWIKSYLFTKPWNKHHTIDHPYIKRIDSWGEIQ</sequence>
<evidence type="ECO:0000313" key="1">
    <source>
        <dbReference type="EMBL" id="EKE29669.1"/>
    </source>
</evidence>
<proteinExistence type="predicted"/>
<organism evidence="1">
    <name type="scientific">uncultured bacterium</name>
    <name type="common">gcode 4</name>
    <dbReference type="NCBI Taxonomy" id="1234023"/>
    <lineage>
        <taxon>Bacteria</taxon>
        <taxon>environmental samples</taxon>
    </lineage>
</organism>
<gene>
    <name evidence="1" type="ORF">ACD_2C00128G0002</name>
</gene>
<dbReference type="PANTHER" id="PTHR35134:SF2">
    <property type="entry name" value="NUCLEOTIDASE YQFW-RELATED"/>
    <property type="match status" value="1"/>
</dbReference>
<dbReference type="InterPro" id="IPR052419">
    <property type="entry name" value="5_3-deoxyribonucleotidase-like"/>
</dbReference>
<dbReference type="EMBL" id="AMFJ01000128">
    <property type="protein sequence ID" value="EKE29669.1"/>
    <property type="molecule type" value="Genomic_DNA"/>
</dbReference>
<comment type="caution">
    <text evidence="1">The sequence shown here is derived from an EMBL/GenBank/DDBJ whole genome shotgun (WGS) entry which is preliminary data.</text>
</comment>
<dbReference type="SUPFAM" id="SSF56784">
    <property type="entry name" value="HAD-like"/>
    <property type="match status" value="1"/>
</dbReference>
<dbReference type="Gene3D" id="3.40.50.1000">
    <property type="entry name" value="HAD superfamily/HAD-like"/>
    <property type="match status" value="1"/>
</dbReference>
<dbReference type="PANTHER" id="PTHR35134">
    <property type="entry name" value="NUCLEOTIDASE YQFW-RELATED"/>
    <property type="match status" value="1"/>
</dbReference>
<reference evidence="1" key="1">
    <citation type="journal article" date="2012" name="Science">
        <title>Fermentation, hydrogen, and sulfur metabolism in multiple uncultivated bacterial phyla.</title>
        <authorList>
            <person name="Wrighton K.C."/>
            <person name="Thomas B.C."/>
            <person name="Sharon I."/>
            <person name="Miller C.S."/>
            <person name="Castelle C.J."/>
            <person name="VerBerkmoes N.C."/>
            <person name="Wilkins M.J."/>
            <person name="Hettich R.L."/>
            <person name="Lipton M.S."/>
            <person name="Williams K.H."/>
            <person name="Long P.E."/>
            <person name="Banfield J.F."/>
        </authorList>
    </citation>
    <scope>NUCLEOTIDE SEQUENCE [LARGE SCALE GENOMIC DNA]</scope>
</reference>
<protein>
    <submittedName>
        <fullName evidence="1">Uncharacterized protein</fullName>
    </submittedName>
</protein>
<name>K2GGZ7_9BACT</name>
<dbReference type="InterPro" id="IPR036412">
    <property type="entry name" value="HAD-like_sf"/>
</dbReference>
<accession>K2GGZ7</accession>
<dbReference type="InterPro" id="IPR023214">
    <property type="entry name" value="HAD_sf"/>
</dbReference>
<dbReference type="AlphaFoldDB" id="K2GGZ7"/>